<proteinExistence type="predicted"/>
<evidence type="ECO:0000313" key="2">
    <source>
        <dbReference type="Proteomes" id="UP000594592"/>
    </source>
</evidence>
<dbReference type="Proteomes" id="UP000594592">
    <property type="component" value="Chromosome"/>
</dbReference>
<dbReference type="AlphaFoldDB" id="A0A7S9HEN6"/>
<organism evidence="1 2">
    <name type="scientific">Klebsiella pneumoniae subsp. pneumoniae</name>
    <dbReference type="NCBI Taxonomy" id="72407"/>
    <lineage>
        <taxon>Bacteria</taxon>
        <taxon>Pseudomonadati</taxon>
        <taxon>Pseudomonadota</taxon>
        <taxon>Gammaproteobacteria</taxon>
        <taxon>Enterobacterales</taxon>
        <taxon>Enterobacteriaceae</taxon>
        <taxon>Klebsiella/Raoultella group</taxon>
        <taxon>Klebsiella</taxon>
        <taxon>Klebsiella pneumoniae complex</taxon>
    </lineage>
</organism>
<gene>
    <name evidence="1" type="ORF">IUJ34_25805</name>
</gene>
<dbReference type="EMBL" id="CP064820">
    <property type="protein sequence ID" value="QPG07551.1"/>
    <property type="molecule type" value="Genomic_DNA"/>
</dbReference>
<protein>
    <submittedName>
        <fullName evidence="1">Uncharacterized protein</fullName>
    </submittedName>
</protein>
<sequence length="72" mass="7631">MAQLDRGWSLRKGDRILLAGAITPLLRSPFAALGLGIEVVPFSTKLKQAESEALVGHIAPGLSCSMRPCRTG</sequence>
<name>A0A7S9HEN6_KLEPN</name>
<reference evidence="1 2" key="1">
    <citation type="submission" date="2020-11" db="EMBL/GenBank/DDBJ databases">
        <title>Whole Genome sequence of MDR strain of Klebsiella pneumoniae K219 isolated from sputum.</title>
        <authorList>
            <person name="Aditi B.P."/>
            <person name="Mahalakshmi K."/>
            <person name="Naveen Kumar V."/>
        </authorList>
    </citation>
    <scope>NUCLEOTIDE SEQUENCE [LARGE SCALE GENOMIC DNA]</scope>
    <source>
        <strain evidence="1 2">K219</strain>
    </source>
</reference>
<evidence type="ECO:0000313" key="1">
    <source>
        <dbReference type="EMBL" id="QPG07551.1"/>
    </source>
</evidence>
<accession>A0A7S9HEN6</accession>